<evidence type="ECO:0000256" key="8">
    <source>
        <dbReference type="ARBA" id="ARBA00022723"/>
    </source>
</evidence>
<organism evidence="18 19">
    <name type="scientific">Lusitaniella coriacea LEGE 07157</name>
    <dbReference type="NCBI Taxonomy" id="945747"/>
    <lineage>
        <taxon>Bacteria</taxon>
        <taxon>Bacillati</taxon>
        <taxon>Cyanobacteriota</taxon>
        <taxon>Cyanophyceae</taxon>
        <taxon>Spirulinales</taxon>
        <taxon>Lusitaniellaceae</taxon>
        <taxon>Lusitaniella</taxon>
    </lineage>
</organism>
<evidence type="ECO:0000256" key="12">
    <source>
        <dbReference type="ARBA" id="ARBA00023239"/>
    </source>
</evidence>
<dbReference type="RefSeq" id="WP_194027420.1">
    <property type="nucleotide sequence ID" value="NZ_JADEWZ010000001.1"/>
</dbReference>
<keyword evidence="11 15" id="KW-0057">Aromatic amino acid biosynthesis</keyword>
<evidence type="ECO:0000256" key="13">
    <source>
        <dbReference type="ARBA" id="ARBA00025634"/>
    </source>
</evidence>
<dbReference type="Pfam" id="PF04715">
    <property type="entry name" value="Anth_synt_I_N"/>
    <property type="match status" value="1"/>
</dbReference>
<evidence type="ECO:0000256" key="9">
    <source>
        <dbReference type="ARBA" id="ARBA00022822"/>
    </source>
</evidence>
<dbReference type="InterPro" id="IPR019999">
    <property type="entry name" value="Anth_synth_I-like"/>
</dbReference>
<dbReference type="PANTHER" id="PTHR11236">
    <property type="entry name" value="AMINOBENZOATE/ANTHRANILATE SYNTHASE"/>
    <property type="match status" value="1"/>
</dbReference>
<evidence type="ECO:0000256" key="1">
    <source>
        <dbReference type="ARBA" id="ARBA00001946"/>
    </source>
</evidence>
<sequence length="511" mass="57026">MIFPDFSQFSALAQTGNFVPVYQEWAADLETPVSAWYKICTGEPYSFLLESVEGGENLGRYSFLGCDPLWVLQTRGKQTTQTYRNGTKQVFEGNPFEVLARCIEPIRPAILPQLPPGIGGLFGFWGYELIQWIEPRVPIYPPSAEDLPDGVWMQADSLIIFDQVKRKIWAIAFADLRGEGVNLRAKYQEACDRVTKLVIKLQLPLPVEAQPLEWQSPQTIDQQSDKPFSYQSNTPKEKFCANVDKAKEYIRAGDIFQVVLSQRLSASYAGSPFNLYRSLRLINPSPYMAYYSFGDWQIIGSSPEVMVKAERSSGGGLKATLRPIAGTRRRGATIAEDEALAEDLLQDPKEIAEHVMLVDLGRNDIGRVCEKGSVTVDELMIVERYSHVMHIVSNVVGKLEAGKTAWELLKATFPAGTVSGAPKIRAMEIIRELEPERRGPYSGAYGYYDFEGQLNSAIAIRTMVVRPLDGRQHIVSVQAGAGLVADSVPEKEYEETLNKARGLLEAIRCLQ</sequence>
<keyword evidence="9 15" id="KW-0822">Tryptophan biosynthesis</keyword>
<evidence type="ECO:0000256" key="5">
    <source>
        <dbReference type="ARBA" id="ARBA00012266"/>
    </source>
</evidence>
<dbReference type="GO" id="GO:0000162">
    <property type="term" value="P:L-tryptophan biosynthetic process"/>
    <property type="evidence" value="ECO:0007669"/>
    <property type="project" value="UniProtKB-UniPathway"/>
</dbReference>
<evidence type="ECO:0000256" key="11">
    <source>
        <dbReference type="ARBA" id="ARBA00023141"/>
    </source>
</evidence>
<comment type="similarity">
    <text evidence="3 15">Belongs to the anthranilate synthase component I family.</text>
</comment>
<reference evidence="18" key="1">
    <citation type="submission" date="2020-10" db="EMBL/GenBank/DDBJ databases">
        <authorList>
            <person name="Castelo-Branco R."/>
            <person name="Eusebio N."/>
            <person name="Adriana R."/>
            <person name="Vieira A."/>
            <person name="Brugerolle De Fraissinette N."/>
            <person name="Rezende De Castro R."/>
            <person name="Schneider M.P."/>
            <person name="Vasconcelos V."/>
            <person name="Leao P.N."/>
        </authorList>
    </citation>
    <scope>NUCLEOTIDE SEQUENCE</scope>
    <source>
        <strain evidence="18">LEGE 07157</strain>
    </source>
</reference>
<dbReference type="GO" id="GO:0046872">
    <property type="term" value="F:metal ion binding"/>
    <property type="evidence" value="ECO:0007669"/>
    <property type="project" value="UniProtKB-KW"/>
</dbReference>
<feature type="domain" description="Chorismate-utilising enzyme C-terminal" evidence="16">
    <location>
        <begin position="236"/>
        <end position="499"/>
    </location>
</feature>
<feature type="domain" description="Anthranilate synthase component I N-terminal" evidence="17">
    <location>
        <begin position="28"/>
        <end position="168"/>
    </location>
</feature>
<dbReference type="SUPFAM" id="SSF56322">
    <property type="entry name" value="ADC synthase"/>
    <property type="match status" value="1"/>
</dbReference>
<comment type="pathway">
    <text evidence="2 15">Amino-acid biosynthesis; L-tryptophan biosynthesis; L-tryptophan from chorismate: step 1/5.</text>
</comment>
<dbReference type="InterPro" id="IPR005801">
    <property type="entry name" value="ADC_synthase"/>
</dbReference>
<dbReference type="GO" id="GO:0004049">
    <property type="term" value="F:anthranilate synthase activity"/>
    <property type="evidence" value="ECO:0007669"/>
    <property type="project" value="UniProtKB-EC"/>
</dbReference>
<comment type="catalytic activity">
    <reaction evidence="14 15">
        <text>chorismate + L-glutamine = anthranilate + pyruvate + L-glutamate + H(+)</text>
        <dbReference type="Rhea" id="RHEA:21732"/>
        <dbReference type="ChEBI" id="CHEBI:15361"/>
        <dbReference type="ChEBI" id="CHEBI:15378"/>
        <dbReference type="ChEBI" id="CHEBI:16567"/>
        <dbReference type="ChEBI" id="CHEBI:29748"/>
        <dbReference type="ChEBI" id="CHEBI:29985"/>
        <dbReference type="ChEBI" id="CHEBI:58359"/>
        <dbReference type="EC" id="4.1.3.27"/>
    </reaction>
</comment>
<evidence type="ECO:0000313" key="19">
    <source>
        <dbReference type="Proteomes" id="UP000654482"/>
    </source>
</evidence>
<evidence type="ECO:0000256" key="15">
    <source>
        <dbReference type="RuleBase" id="RU364045"/>
    </source>
</evidence>
<name>A0A8J7B6F5_9CYAN</name>
<proteinExistence type="inferred from homology"/>
<dbReference type="EC" id="4.1.3.27" evidence="5 15"/>
<keyword evidence="12 15" id="KW-0456">Lyase</keyword>
<comment type="subunit">
    <text evidence="4 15">Heterotetramer consisting of two non-identical subunits: a beta subunit (TrpG) and a large alpha subunit (TrpE).</text>
</comment>
<gene>
    <name evidence="15 18" type="primary">trpE</name>
    <name evidence="18" type="ORF">IQ249_00335</name>
</gene>
<keyword evidence="19" id="KW-1185">Reference proteome</keyword>
<keyword evidence="8 15" id="KW-0479">Metal-binding</keyword>
<evidence type="ECO:0000256" key="2">
    <source>
        <dbReference type="ARBA" id="ARBA00004873"/>
    </source>
</evidence>
<dbReference type="InterPro" id="IPR015890">
    <property type="entry name" value="Chorismate_C"/>
</dbReference>
<accession>A0A8J7B6F5</accession>
<dbReference type="UniPathway" id="UPA00035">
    <property type="reaction ID" value="UER00040"/>
</dbReference>
<evidence type="ECO:0000256" key="3">
    <source>
        <dbReference type="ARBA" id="ARBA00009562"/>
    </source>
</evidence>
<dbReference type="InterPro" id="IPR006805">
    <property type="entry name" value="Anth_synth_I_N"/>
</dbReference>
<evidence type="ECO:0000256" key="10">
    <source>
        <dbReference type="ARBA" id="ARBA00022842"/>
    </source>
</evidence>
<evidence type="ECO:0000313" key="18">
    <source>
        <dbReference type="EMBL" id="MBE9114334.1"/>
    </source>
</evidence>
<comment type="function">
    <text evidence="13 15">Part of a heterotetrameric complex that catalyzes the two-step biosynthesis of anthranilate, an intermediate in the biosynthesis of L-tryptophan. In the first step, the glutamine-binding beta subunit (TrpG) of anthranilate synthase (AS) provides the glutamine amidotransferase activity which generates ammonia as a substrate that, along with chorismate, is used in the second step, catalyzed by the large alpha subunit of AS (TrpE) to produce anthranilate. In the absence of TrpG, TrpE can synthesize anthranilate directly from chorismate and high concentrations of ammonia.</text>
</comment>
<evidence type="ECO:0000256" key="6">
    <source>
        <dbReference type="ARBA" id="ARBA00020653"/>
    </source>
</evidence>
<keyword evidence="7 15" id="KW-0028">Amino-acid biosynthesis</keyword>
<protein>
    <recommendedName>
        <fullName evidence="6 15">Anthranilate synthase component 1</fullName>
        <ecNumber evidence="5 15">4.1.3.27</ecNumber>
    </recommendedName>
</protein>
<evidence type="ECO:0000259" key="16">
    <source>
        <dbReference type="Pfam" id="PF00425"/>
    </source>
</evidence>
<dbReference type="Pfam" id="PF00425">
    <property type="entry name" value="Chorismate_bind"/>
    <property type="match status" value="1"/>
</dbReference>
<keyword evidence="10 15" id="KW-0460">Magnesium</keyword>
<evidence type="ECO:0000259" key="17">
    <source>
        <dbReference type="Pfam" id="PF04715"/>
    </source>
</evidence>
<evidence type="ECO:0000256" key="4">
    <source>
        <dbReference type="ARBA" id="ARBA00011575"/>
    </source>
</evidence>
<dbReference type="EMBL" id="JADEWZ010000001">
    <property type="protein sequence ID" value="MBE9114334.1"/>
    <property type="molecule type" value="Genomic_DNA"/>
</dbReference>
<dbReference type="InterPro" id="IPR005256">
    <property type="entry name" value="Anth_synth_I_PabB"/>
</dbReference>
<dbReference type="PANTHER" id="PTHR11236:SF48">
    <property type="entry name" value="ISOCHORISMATE SYNTHASE MENF"/>
    <property type="match status" value="1"/>
</dbReference>
<dbReference type="Proteomes" id="UP000654482">
    <property type="component" value="Unassembled WGS sequence"/>
</dbReference>
<dbReference type="PRINTS" id="PR00095">
    <property type="entry name" value="ANTSNTHASEI"/>
</dbReference>
<evidence type="ECO:0000256" key="14">
    <source>
        <dbReference type="ARBA" id="ARBA00047683"/>
    </source>
</evidence>
<evidence type="ECO:0000256" key="7">
    <source>
        <dbReference type="ARBA" id="ARBA00022605"/>
    </source>
</evidence>
<comment type="caution">
    <text evidence="18">The sequence shown here is derived from an EMBL/GenBank/DDBJ whole genome shotgun (WGS) entry which is preliminary data.</text>
</comment>
<dbReference type="AlphaFoldDB" id="A0A8J7B6F5"/>
<comment type="cofactor">
    <cofactor evidence="1 15">
        <name>Mg(2+)</name>
        <dbReference type="ChEBI" id="CHEBI:18420"/>
    </cofactor>
</comment>
<dbReference type="NCBIfam" id="TIGR00564">
    <property type="entry name" value="trpE_most"/>
    <property type="match status" value="1"/>
</dbReference>
<dbReference type="Gene3D" id="3.60.120.10">
    <property type="entry name" value="Anthranilate synthase"/>
    <property type="match status" value="1"/>
</dbReference>